<dbReference type="EMBL" id="JBDGHN010000002">
    <property type="protein sequence ID" value="MEN2750926.1"/>
    <property type="molecule type" value="Genomic_DNA"/>
</dbReference>
<reference evidence="2 3" key="1">
    <citation type="submission" date="2024-05" db="EMBL/GenBank/DDBJ databases">
        <authorList>
            <person name="Kim H.-Y."/>
            <person name="Kim E."/>
            <person name="Cai Y."/>
            <person name="Yang S.-M."/>
            <person name="Lee W."/>
        </authorList>
    </citation>
    <scope>NUCLEOTIDE SEQUENCE [LARGE SCALE GENOMIC DNA]</scope>
    <source>
        <strain evidence="2 3">FBL11</strain>
    </source>
</reference>
<evidence type="ECO:0000313" key="3">
    <source>
        <dbReference type="Proteomes" id="UP001461960"/>
    </source>
</evidence>
<protein>
    <submittedName>
        <fullName evidence="2">Uncharacterized protein</fullName>
    </submittedName>
</protein>
<feature type="transmembrane region" description="Helical" evidence="1">
    <location>
        <begin position="84"/>
        <end position="110"/>
    </location>
</feature>
<feature type="transmembrane region" description="Helical" evidence="1">
    <location>
        <begin position="20"/>
        <end position="38"/>
    </location>
</feature>
<keyword evidence="1" id="KW-0812">Transmembrane</keyword>
<gene>
    <name evidence="2" type="ORF">AAIR29_04690</name>
</gene>
<feature type="transmembrane region" description="Helical" evidence="1">
    <location>
        <begin position="45"/>
        <end position="69"/>
    </location>
</feature>
<evidence type="ECO:0000313" key="2">
    <source>
        <dbReference type="EMBL" id="MEN2750926.1"/>
    </source>
</evidence>
<keyword evidence="3" id="KW-1185">Reference proteome</keyword>
<dbReference type="RefSeq" id="WP_299220648.1">
    <property type="nucleotide sequence ID" value="NZ_JBDGHN010000002.1"/>
</dbReference>
<keyword evidence="1" id="KW-1133">Transmembrane helix</keyword>
<proteinExistence type="predicted"/>
<sequence>MLLLNQAVMMLWEAILENATLVTTLLLVLLVAWSYWVIKGRHKKLAYRVAGVLSAIVAVIGFFVLPILFKASLTDLNYWVDWAFHIAMVMALLAYAYLVLLPLMTGLLGAKHHA</sequence>
<dbReference type="Proteomes" id="UP001461960">
    <property type="component" value="Unassembled WGS sequence"/>
</dbReference>
<comment type="caution">
    <text evidence="2">The sequence shown here is derived from an EMBL/GenBank/DDBJ whole genome shotgun (WGS) entry which is preliminary data.</text>
</comment>
<keyword evidence="1" id="KW-0472">Membrane</keyword>
<name>A0ABU9X6A1_9GAMM</name>
<organism evidence="2 3">
    <name type="scientific">Psychrobacter saeujeotis</name>
    <dbReference type="NCBI Taxonomy" id="3143436"/>
    <lineage>
        <taxon>Bacteria</taxon>
        <taxon>Pseudomonadati</taxon>
        <taxon>Pseudomonadota</taxon>
        <taxon>Gammaproteobacteria</taxon>
        <taxon>Moraxellales</taxon>
        <taxon>Moraxellaceae</taxon>
        <taxon>Psychrobacter</taxon>
    </lineage>
</organism>
<accession>A0ABU9X6A1</accession>
<evidence type="ECO:0000256" key="1">
    <source>
        <dbReference type="SAM" id="Phobius"/>
    </source>
</evidence>